<dbReference type="SUPFAM" id="SSF53187">
    <property type="entry name" value="Zn-dependent exopeptidases"/>
    <property type="match status" value="1"/>
</dbReference>
<feature type="region of interest" description="Disordered" evidence="8">
    <location>
        <begin position="166"/>
        <end position="187"/>
    </location>
</feature>
<dbReference type="EC" id="3.4.19.11" evidence="10"/>
<evidence type="ECO:0000256" key="7">
    <source>
        <dbReference type="PROSITE-ProRule" id="PRU01379"/>
    </source>
</evidence>
<dbReference type="PANTHER" id="PTHR11705:SF143">
    <property type="entry name" value="SLL0236 PROTEIN"/>
    <property type="match status" value="1"/>
</dbReference>
<dbReference type="HOGENOM" id="CLU_050685_0_0_9"/>
<evidence type="ECO:0000256" key="6">
    <source>
        <dbReference type="ARBA" id="ARBA00023049"/>
    </source>
</evidence>
<sequence>MNSQIVRTDVPYDYQTMVSDLEALKSAYPIIQSNIIGISVLGKEIYTLSIGIGQRQVYYNGCHHANEWITAPLLMQFAESYAQAYQTGTTILGWDIRYLFNHTTIWLTPMVNPDGVDLVIHGIDTSNPFYEQVLRWNNYSTNFSNWKANIRGVDLNHQYNAHWYEQKSRGPVGPGPANYSGSAPESEPESRAVADFTRYHNPNLIIAYHSQGRVIYWGYRGLEPPESQAIATYFSTLSGYTPIRYAGTDAGYKDWFIQDWRRPGFTIEVGMGINPLPTSQLPQIYRENLGTMLHGASLT</sequence>
<keyword evidence="11" id="KW-1185">Reference proteome</keyword>
<name>F4A230_MAHA5</name>
<dbReference type="GO" id="GO:0005615">
    <property type="term" value="C:extracellular space"/>
    <property type="evidence" value="ECO:0007669"/>
    <property type="project" value="TreeGrafter"/>
</dbReference>
<evidence type="ECO:0000256" key="8">
    <source>
        <dbReference type="SAM" id="MobiDB-lite"/>
    </source>
</evidence>
<dbReference type="PANTHER" id="PTHR11705">
    <property type="entry name" value="PROTEASE FAMILY M14 CARBOXYPEPTIDASE A,B"/>
    <property type="match status" value="1"/>
</dbReference>
<comment type="cofactor">
    <cofactor evidence="1">
        <name>Zn(2+)</name>
        <dbReference type="ChEBI" id="CHEBI:29105"/>
    </cofactor>
</comment>
<dbReference type="Proteomes" id="UP000008457">
    <property type="component" value="Chromosome"/>
</dbReference>
<dbReference type="eggNOG" id="COG2866">
    <property type="taxonomic scope" value="Bacteria"/>
</dbReference>
<dbReference type="Gene3D" id="3.40.630.10">
    <property type="entry name" value="Zn peptidases"/>
    <property type="match status" value="1"/>
</dbReference>
<keyword evidence="6" id="KW-0482">Metalloprotease</keyword>
<dbReference type="Pfam" id="PF00246">
    <property type="entry name" value="Peptidase_M14"/>
    <property type="match status" value="1"/>
</dbReference>
<dbReference type="KEGG" id="mas:Mahau_1993"/>
<keyword evidence="3" id="KW-0645">Protease</keyword>
<evidence type="ECO:0000256" key="3">
    <source>
        <dbReference type="ARBA" id="ARBA00022670"/>
    </source>
</evidence>
<dbReference type="AlphaFoldDB" id="F4A230"/>
<keyword evidence="4 10" id="KW-0378">Hydrolase</keyword>
<evidence type="ECO:0000256" key="4">
    <source>
        <dbReference type="ARBA" id="ARBA00022801"/>
    </source>
</evidence>
<evidence type="ECO:0000313" key="11">
    <source>
        <dbReference type="Proteomes" id="UP000008457"/>
    </source>
</evidence>
<dbReference type="MEROPS" id="M14.008"/>
<keyword evidence="5" id="KW-0862">Zinc</keyword>
<dbReference type="OrthoDB" id="9811296at2"/>
<evidence type="ECO:0000313" key="10">
    <source>
        <dbReference type="EMBL" id="AEE97169.1"/>
    </source>
</evidence>
<organism evidence="10 11">
    <name type="scientific">Mahella australiensis (strain DSM 15567 / CIP 107919 / 50-1 BON)</name>
    <dbReference type="NCBI Taxonomy" id="697281"/>
    <lineage>
        <taxon>Bacteria</taxon>
        <taxon>Bacillati</taxon>
        <taxon>Bacillota</taxon>
        <taxon>Clostridia</taxon>
        <taxon>Thermoanaerobacterales</taxon>
        <taxon>Thermoanaerobacterales Family IV. Incertae Sedis</taxon>
        <taxon>Mahella</taxon>
    </lineage>
</organism>
<gene>
    <name evidence="10" type="ordered locus">Mahau_1993</name>
</gene>
<keyword evidence="10" id="KW-0121">Carboxypeptidase</keyword>
<dbReference type="GO" id="GO:0008270">
    <property type="term" value="F:zinc ion binding"/>
    <property type="evidence" value="ECO:0007669"/>
    <property type="project" value="InterPro"/>
</dbReference>
<proteinExistence type="inferred from homology"/>
<dbReference type="InterPro" id="IPR034274">
    <property type="entry name" value="ENP1_M14_CPD"/>
</dbReference>
<dbReference type="PRINTS" id="PR00765">
    <property type="entry name" value="CRBOXYPTASEA"/>
</dbReference>
<reference evidence="11" key="1">
    <citation type="submission" date="2010-11" db="EMBL/GenBank/DDBJ databases">
        <title>The complete genome of Mahella australiensis DSM 15567.</title>
        <authorList>
            <consortium name="US DOE Joint Genome Institute (JGI-PGF)"/>
            <person name="Lucas S."/>
            <person name="Copeland A."/>
            <person name="Lapidus A."/>
            <person name="Bruce D."/>
            <person name="Goodwin L."/>
            <person name="Pitluck S."/>
            <person name="Kyrpides N."/>
            <person name="Mavromatis K."/>
            <person name="Pagani I."/>
            <person name="Ivanova N."/>
            <person name="Teshima H."/>
            <person name="Brettin T."/>
            <person name="Detter J.C."/>
            <person name="Han C."/>
            <person name="Tapia R."/>
            <person name="Land M."/>
            <person name="Hauser L."/>
            <person name="Markowitz V."/>
            <person name="Cheng J.-F."/>
            <person name="Hugenholtz P."/>
            <person name="Woyke T."/>
            <person name="Wu D."/>
            <person name="Spring S."/>
            <person name="Pukall R."/>
            <person name="Steenblock K."/>
            <person name="Schneider S."/>
            <person name="Klenk H.-P."/>
            <person name="Eisen J.A."/>
        </authorList>
    </citation>
    <scope>NUCLEOTIDE SEQUENCE [LARGE SCALE GENOMIC DNA]</scope>
    <source>
        <strain evidence="11">DSM 15567 / CIP 107919 / 50-1 BON</strain>
    </source>
</reference>
<dbReference type="STRING" id="697281.Mahau_1993"/>
<dbReference type="RefSeq" id="WP_013781597.1">
    <property type="nucleotide sequence ID" value="NC_015520.1"/>
</dbReference>
<dbReference type="GO" id="GO:0004181">
    <property type="term" value="F:metallocarboxypeptidase activity"/>
    <property type="evidence" value="ECO:0007669"/>
    <property type="project" value="InterPro"/>
</dbReference>
<evidence type="ECO:0000256" key="5">
    <source>
        <dbReference type="ARBA" id="ARBA00022833"/>
    </source>
</evidence>
<feature type="active site" description="Proton donor/acceptor" evidence="7">
    <location>
        <position position="268"/>
    </location>
</feature>
<dbReference type="GO" id="GO:0006508">
    <property type="term" value="P:proteolysis"/>
    <property type="evidence" value="ECO:0007669"/>
    <property type="project" value="UniProtKB-KW"/>
</dbReference>
<dbReference type="SMART" id="SM00631">
    <property type="entry name" value="Zn_pept"/>
    <property type="match status" value="1"/>
</dbReference>
<evidence type="ECO:0000256" key="2">
    <source>
        <dbReference type="ARBA" id="ARBA00005988"/>
    </source>
</evidence>
<accession>F4A230</accession>
<reference evidence="10 11" key="2">
    <citation type="journal article" date="2011" name="Stand. Genomic Sci.">
        <title>Complete genome sequence of Mahella australiensis type strain (50-1 BON).</title>
        <authorList>
            <person name="Sikorski J."/>
            <person name="Teshima H."/>
            <person name="Nolan M."/>
            <person name="Lucas S."/>
            <person name="Hammon N."/>
            <person name="Deshpande S."/>
            <person name="Cheng J.F."/>
            <person name="Pitluck S."/>
            <person name="Liolios K."/>
            <person name="Pagani I."/>
            <person name="Ivanova N."/>
            <person name="Huntemann M."/>
            <person name="Mavromatis K."/>
            <person name="Ovchinikova G."/>
            <person name="Pati A."/>
            <person name="Tapia R."/>
            <person name="Han C."/>
            <person name="Goodwin L."/>
            <person name="Chen A."/>
            <person name="Palaniappan K."/>
            <person name="Land M."/>
            <person name="Hauser L."/>
            <person name="Ngatchou-Djao O.D."/>
            <person name="Rohde M."/>
            <person name="Pukall R."/>
            <person name="Spring S."/>
            <person name="Abt B."/>
            <person name="Goker M."/>
            <person name="Detter J.C."/>
            <person name="Woyke T."/>
            <person name="Bristow J."/>
            <person name="Markowitz V."/>
            <person name="Hugenholtz P."/>
            <person name="Eisen J.A."/>
            <person name="Kyrpides N.C."/>
            <person name="Klenk H.P."/>
            <person name="Lapidus A."/>
        </authorList>
    </citation>
    <scope>NUCLEOTIDE SEQUENCE [LARGE SCALE GENOMIC DNA]</scope>
    <source>
        <strain evidence="11">DSM 15567 / CIP 107919 / 50-1 BON</strain>
    </source>
</reference>
<evidence type="ECO:0000256" key="1">
    <source>
        <dbReference type="ARBA" id="ARBA00001947"/>
    </source>
</evidence>
<dbReference type="InterPro" id="IPR000834">
    <property type="entry name" value="Peptidase_M14"/>
</dbReference>
<evidence type="ECO:0000259" key="9">
    <source>
        <dbReference type="PROSITE" id="PS52035"/>
    </source>
</evidence>
<comment type="similarity">
    <text evidence="2 7">Belongs to the peptidase M14 family.</text>
</comment>
<dbReference type="PROSITE" id="PS52035">
    <property type="entry name" value="PEPTIDASE_M14"/>
    <property type="match status" value="1"/>
</dbReference>
<feature type="domain" description="Peptidase M14" evidence="9">
    <location>
        <begin position="10"/>
        <end position="299"/>
    </location>
</feature>
<dbReference type="EMBL" id="CP002360">
    <property type="protein sequence ID" value="AEE97169.1"/>
    <property type="molecule type" value="Genomic_DNA"/>
</dbReference>
<dbReference type="CDD" id="cd06229">
    <property type="entry name" value="M14_Endopeptidase_I"/>
    <property type="match status" value="1"/>
</dbReference>
<protein>
    <submittedName>
        <fullName evidence="10">Peptidase M14 carboxypeptidase A</fullName>
        <ecNumber evidence="10">3.4.19.11</ecNumber>
    </submittedName>
</protein>